<evidence type="ECO:0000256" key="1">
    <source>
        <dbReference type="SAM" id="MobiDB-lite"/>
    </source>
</evidence>
<dbReference type="Proteomes" id="UP000325081">
    <property type="component" value="Unassembled WGS sequence"/>
</dbReference>
<reference evidence="3" key="1">
    <citation type="journal article" date="2019" name="Curr. Biol.">
        <title>Genome Sequence of Striga asiatica Provides Insight into the Evolution of Plant Parasitism.</title>
        <authorList>
            <person name="Yoshida S."/>
            <person name="Kim S."/>
            <person name="Wafula E.K."/>
            <person name="Tanskanen J."/>
            <person name="Kim Y.M."/>
            <person name="Honaas L."/>
            <person name="Yang Z."/>
            <person name="Spallek T."/>
            <person name="Conn C.E."/>
            <person name="Ichihashi Y."/>
            <person name="Cheong K."/>
            <person name="Cui S."/>
            <person name="Der J.P."/>
            <person name="Gundlach H."/>
            <person name="Jiao Y."/>
            <person name="Hori C."/>
            <person name="Ishida J.K."/>
            <person name="Kasahara H."/>
            <person name="Kiba T."/>
            <person name="Kim M.S."/>
            <person name="Koo N."/>
            <person name="Laohavisit A."/>
            <person name="Lee Y.H."/>
            <person name="Lumba S."/>
            <person name="McCourt P."/>
            <person name="Mortimer J.C."/>
            <person name="Mutuku J.M."/>
            <person name="Nomura T."/>
            <person name="Sasaki-Sekimoto Y."/>
            <person name="Seto Y."/>
            <person name="Wang Y."/>
            <person name="Wakatake T."/>
            <person name="Sakakibara H."/>
            <person name="Demura T."/>
            <person name="Yamaguchi S."/>
            <person name="Yoneyama K."/>
            <person name="Manabe R.I."/>
            <person name="Nelson D.C."/>
            <person name="Schulman A.H."/>
            <person name="Timko M.P."/>
            <person name="dePamphilis C.W."/>
            <person name="Choi D."/>
            <person name="Shirasu K."/>
        </authorList>
    </citation>
    <scope>NUCLEOTIDE SEQUENCE [LARGE SCALE GENOMIC DNA]</scope>
    <source>
        <strain evidence="3">cv. UVA1</strain>
    </source>
</reference>
<evidence type="ECO:0000313" key="2">
    <source>
        <dbReference type="EMBL" id="GER32303.1"/>
    </source>
</evidence>
<protein>
    <submittedName>
        <fullName evidence="2">RING/U-box superfamily protein</fullName>
    </submittedName>
</protein>
<evidence type="ECO:0000313" key="3">
    <source>
        <dbReference type="Proteomes" id="UP000325081"/>
    </source>
</evidence>
<feature type="region of interest" description="Disordered" evidence="1">
    <location>
        <begin position="1"/>
        <end position="38"/>
    </location>
</feature>
<proteinExistence type="predicted"/>
<sequence>MDQNMESKEVHPTSKSNDDQTQPAPKEADGSTNKKGKAVKTPGEILVVNFITKNKDERHLGTVPKMEAICTVCCSFVMKYTVAFKTKCKCEMSLVHEECVSEGEEKGSCGVCDDKIVQYMPVILSLKGKTDPLAVIESDPEAAEEQYGEYLKL</sequence>
<name>A0A5A7PHD9_STRAF</name>
<dbReference type="EMBL" id="BKCP01004583">
    <property type="protein sequence ID" value="GER32303.1"/>
    <property type="molecule type" value="Genomic_DNA"/>
</dbReference>
<gene>
    <name evidence="2" type="ORF">STAS_08359</name>
</gene>
<comment type="caution">
    <text evidence="2">The sequence shown here is derived from an EMBL/GenBank/DDBJ whole genome shotgun (WGS) entry which is preliminary data.</text>
</comment>
<accession>A0A5A7PHD9</accession>
<feature type="compositionally biased region" description="Basic and acidic residues" evidence="1">
    <location>
        <begin position="1"/>
        <end position="18"/>
    </location>
</feature>
<organism evidence="2 3">
    <name type="scientific">Striga asiatica</name>
    <name type="common">Asiatic witchweed</name>
    <name type="synonym">Buchnera asiatica</name>
    <dbReference type="NCBI Taxonomy" id="4170"/>
    <lineage>
        <taxon>Eukaryota</taxon>
        <taxon>Viridiplantae</taxon>
        <taxon>Streptophyta</taxon>
        <taxon>Embryophyta</taxon>
        <taxon>Tracheophyta</taxon>
        <taxon>Spermatophyta</taxon>
        <taxon>Magnoliopsida</taxon>
        <taxon>eudicotyledons</taxon>
        <taxon>Gunneridae</taxon>
        <taxon>Pentapetalae</taxon>
        <taxon>asterids</taxon>
        <taxon>lamiids</taxon>
        <taxon>Lamiales</taxon>
        <taxon>Orobanchaceae</taxon>
        <taxon>Buchnereae</taxon>
        <taxon>Striga</taxon>
    </lineage>
</organism>
<dbReference type="AlphaFoldDB" id="A0A5A7PHD9"/>
<keyword evidence="3" id="KW-1185">Reference proteome</keyword>